<evidence type="ECO:0000259" key="3">
    <source>
        <dbReference type="Pfam" id="PF09335"/>
    </source>
</evidence>
<feature type="transmembrane region" description="Helical" evidence="1">
    <location>
        <begin position="325"/>
        <end position="344"/>
    </location>
</feature>
<feature type="transmembrane region" description="Helical" evidence="1">
    <location>
        <begin position="192"/>
        <end position="218"/>
    </location>
</feature>
<protein>
    <recommendedName>
        <fullName evidence="3">VTT domain-containing protein</fullName>
    </recommendedName>
</protein>
<dbReference type="OrthoDB" id="166803at2759"/>
<accession>A0A1Z5KEY6</accession>
<organism evidence="4 5">
    <name type="scientific">Fistulifera solaris</name>
    <name type="common">Oleaginous diatom</name>
    <dbReference type="NCBI Taxonomy" id="1519565"/>
    <lineage>
        <taxon>Eukaryota</taxon>
        <taxon>Sar</taxon>
        <taxon>Stramenopiles</taxon>
        <taxon>Ochrophyta</taxon>
        <taxon>Bacillariophyta</taxon>
        <taxon>Bacillariophyceae</taxon>
        <taxon>Bacillariophycidae</taxon>
        <taxon>Naviculales</taxon>
        <taxon>Naviculaceae</taxon>
        <taxon>Fistulifera</taxon>
    </lineage>
</organism>
<keyword evidence="1" id="KW-1133">Transmembrane helix</keyword>
<feature type="signal peptide" evidence="2">
    <location>
        <begin position="1"/>
        <end position="21"/>
    </location>
</feature>
<dbReference type="AlphaFoldDB" id="A0A1Z5KEY6"/>
<gene>
    <name evidence="4" type="ORF">FisN_18Lh072</name>
</gene>
<sequence length="513" mass="56301">MKSIIAICSIILACFTKQASAFSTRSFCLAPLRTTTRVVLHQTPHDEEEEETARLQILTARRKQIRAVLKSAETLRESRIASLPRDANGNFLLDASSKGEDINKTALTLTAFVIAAGAVALRVGGRAALVSAVGLDFMTDSPELQQQLESILQTAETMNPITKLLLFTAAWTAVKCLCLDAGGIVLALSSGILFGGVLQGAVLSAAAATVGSSVAFGLAKMDTPIRQKALQVLDEYPSLRGIEKVVAKDGLKAILTLRLAPVLPIPLGLYNYVYGVTNVGWGPFCGGIFLGSLKPYLLDSYLGYFGKSIVDGSIQQDTGGMQDTLLLVALGVSVLIGVFASQLASETWDAVLQEVEEEKKKTPTDKNDGIKREILGWKLPEWIIGFQVALQEADERVRLTVVSEYQAKVWNYTNAEDIPPYRNPALRPDSPEQLYTNRGLDFTESFCDGLVLSPILLQSYLKYSDPRYNETEDLSRQTSSRIRAWQTRLESIRHRAQERIRVLEEEPSRSNTR</sequence>
<name>A0A1Z5KEY6_FISSO</name>
<dbReference type="InParanoid" id="A0A1Z5KEY6"/>
<feature type="chain" id="PRO_5013051976" description="VTT domain-containing protein" evidence="2">
    <location>
        <begin position="22"/>
        <end position="513"/>
    </location>
</feature>
<feature type="domain" description="VTT" evidence="3">
    <location>
        <begin position="185"/>
        <end position="304"/>
    </location>
</feature>
<comment type="caution">
    <text evidence="4">The sequence shown here is derived from an EMBL/GenBank/DDBJ whole genome shotgun (WGS) entry which is preliminary data.</text>
</comment>
<keyword evidence="5" id="KW-1185">Reference proteome</keyword>
<dbReference type="PANTHER" id="PTHR46826">
    <property type="match status" value="1"/>
</dbReference>
<keyword evidence="1" id="KW-0812">Transmembrane</keyword>
<reference evidence="4 5" key="1">
    <citation type="journal article" date="2015" name="Plant Cell">
        <title>Oil accumulation by the oleaginous diatom Fistulifera solaris as revealed by the genome and transcriptome.</title>
        <authorList>
            <person name="Tanaka T."/>
            <person name="Maeda Y."/>
            <person name="Veluchamy A."/>
            <person name="Tanaka M."/>
            <person name="Abida H."/>
            <person name="Marechal E."/>
            <person name="Bowler C."/>
            <person name="Muto M."/>
            <person name="Sunaga Y."/>
            <person name="Tanaka M."/>
            <person name="Yoshino T."/>
            <person name="Taniguchi T."/>
            <person name="Fukuda Y."/>
            <person name="Nemoto M."/>
            <person name="Matsumoto M."/>
            <person name="Wong P.S."/>
            <person name="Aburatani S."/>
            <person name="Fujibuchi W."/>
        </authorList>
    </citation>
    <scope>NUCLEOTIDE SEQUENCE [LARGE SCALE GENOMIC DNA]</scope>
    <source>
        <strain evidence="4 5">JPCC DA0580</strain>
    </source>
</reference>
<dbReference type="InterPro" id="IPR053240">
    <property type="entry name" value="VTT_domain"/>
</dbReference>
<proteinExistence type="predicted"/>
<dbReference type="InterPro" id="IPR032816">
    <property type="entry name" value="VTT_dom"/>
</dbReference>
<feature type="transmembrane region" description="Helical" evidence="1">
    <location>
        <begin position="164"/>
        <end position="186"/>
    </location>
</feature>
<evidence type="ECO:0000256" key="2">
    <source>
        <dbReference type="SAM" id="SignalP"/>
    </source>
</evidence>
<dbReference type="Proteomes" id="UP000198406">
    <property type="component" value="Unassembled WGS sequence"/>
</dbReference>
<dbReference type="PANTHER" id="PTHR46826:SF1">
    <property type="entry name" value="TVP38_TMEM64 FAMILY MEMBRANE PROTEIN YDJX"/>
    <property type="match status" value="1"/>
</dbReference>
<keyword evidence="1" id="KW-0472">Membrane</keyword>
<dbReference type="Pfam" id="PF09335">
    <property type="entry name" value="VTT_dom"/>
    <property type="match status" value="1"/>
</dbReference>
<evidence type="ECO:0000256" key="1">
    <source>
        <dbReference type="SAM" id="Phobius"/>
    </source>
</evidence>
<evidence type="ECO:0000313" key="5">
    <source>
        <dbReference type="Proteomes" id="UP000198406"/>
    </source>
</evidence>
<dbReference type="EMBL" id="BDSP01000210">
    <property type="protein sequence ID" value="GAX24518.1"/>
    <property type="molecule type" value="Genomic_DNA"/>
</dbReference>
<evidence type="ECO:0000313" key="4">
    <source>
        <dbReference type="EMBL" id="GAX24518.1"/>
    </source>
</evidence>
<keyword evidence="2" id="KW-0732">Signal</keyword>